<dbReference type="AlphaFoldDB" id="A0A336MHX7"/>
<accession>A0A336MHX7</accession>
<dbReference type="EMBL" id="UFQS01001244">
    <property type="protein sequence ID" value="SSX09902.1"/>
    <property type="molecule type" value="Genomic_DNA"/>
</dbReference>
<sequence>MAQFVLVNVVVAVLMKHLEESHRQLEDDELDELERILEGEVAYNGLNPLCIGFGSVVKLSNDDLVKGIKKVNSMPECFSNINNTKTPTDIIYNLPKCKNRKMFNLTEETNNCINSNLKTGGIIKKNNNCNNEHDDETENSLLLPQKTNVNKID</sequence>
<gene>
    <name evidence="2" type="primary">CSON001540</name>
</gene>
<proteinExistence type="predicted"/>
<reference evidence="2" key="2">
    <citation type="submission" date="2018-07" db="EMBL/GenBank/DDBJ databases">
        <authorList>
            <person name="Quirk P.G."/>
            <person name="Krulwich T.A."/>
        </authorList>
    </citation>
    <scope>NUCLEOTIDE SEQUENCE</scope>
</reference>
<evidence type="ECO:0000313" key="1">
    <source>
        <dbReference type="EMBL" id="SSX09902.1"/>
    </source>
</evidence>
<dbReference type="EMBL" id="UFQT01001244">
    <property type="protein sequence ID" value="SSX29625.1"/>
    <property type="molecule type" value="Genomic_DNA"/>
</dbReference>
<dbReference type="VEuPathDB" id="VectorBase:CSON001540"/>
<evidence type="ECO:0000313" key="2">
    <source>
        <dbReference type="EMBL" id="SSX29625.1"/>
    </source>
</evidence>
<protein>
    <submittedName>
        <fullName evidence="2">CSON001540 protein</fullName>
    </submittedName>
</protein>
<organism evidence="2">
    <name type="scientific">Culicoides sonorensis</name>
    <name type="common">Biting midge</name>
    <dbReference type="NCBI Taxonomy" id="179676"/>
    <lineage>
        <taxon>Eukaryota</taxon>
        <taxon>Metazoa</taxon>
        <taxon>Ecdysozoa</taxon>
        <taxon>Arthropoda</taxon>
        <taxon>Hexapoda</taxon>
        <taxon>Insecta</taxon>
        <taxon>Pterygota</taxon>
        <taxon>Neoptera</taxon>
        <taxon>Endopterygota</taxon>
        <taxon>Diptera</taxon>
        <taxon>Nematocera</taxon>
        <taxon>Chironomoidea</taxon>
        <taxon>Ceratopogonidae</taxon>
        <taxon>Ceratopogoninae</taxon>
        <taxon>Culicoides</taxon>
        <taxon>Monoculicoides</taxon>
    </lineage>
</organism>
<reference evidence="1" key="1">
    <citation type="submission" date="2018-04" db="EMBL/GenBank/DDBJ databases">
        <authorList>
            <person name="Go L.Y."/>
            <person name="Mitchell J.A."/>
        </authorList>
    </citation>
    <scope>NUCLEOTIDE SEQUENCE</scope>
    <source>
        <tissue evidence="1">Whole organism</tissue>
    </source>
</reference>
<name>A0A336MHX7_CULSO</name>